<accession>A0A026WD39</accession>
<dbReference type="InterPro" id="IPR036397">
    <property type="entry name" value="RNaseH_sf"/>
</dbReference>
<reference evidence="1 2" key="1">
    <citation type="journal article" date="2014" name="Curr. Biol.">
        <title>The genome of the clonal raider ant Cerapachys biroi.</title>
        <authorList>
            <person name="Oxley P.R."/>
            <person name="Ji L."/>
            <person name="Fetter-Pruneda I."/>
            <person name="McKenzie S.K."/>
            <person name="Li C."/>
            <person name="Hu H."/>
            <person name="Zhang G."/>
            <person name="Kronauer D.J."/>
        </authorList>
    </citation>
    <scope>NUCLEOTIDE SEQUENCE [LARGE SCALE GENOMIC DNA]</scope>
</reference>
<keyword evidence="2" id="KW-1185">Reference proteome</keyword>
<dbReference type="Proteomes" id="UP000053097">
    <property type="component" value="Unassembled WGS sequence"/>
</dbReference>
<dbReference type="AlphaFoldDB" id="A0A026WD39"/>
<dbReference type="OrthoDB" id="7547935at2759"/>
<proteinExistence type="predicted"/>
<gene>
    <name evidence="1" type="ORF">X777_06974</name>
</gene>
<feature type="non-terminal residue" evidence="1">
    <location>
        <position position="113"/>
    </location>
</feature>
<protein>
    <submittedName>
        <fullName evidence="1">Uncharacterized protein</fullName>
    </submittedName>
</protein>
<evidence type="ECO:0000313" key="2">
    <source>
        <dbReference type="Proteomes" id="UP000053097"/>
    </source>
</evidence>
<dbReference type="GO" id="GO:0003676">
    <property type="term" value="F:nucleic acid binding"/>
    <property type="evidence" value="ECO:0007669"/>
    <property type="project" value="InterPro"/>
</dbReference>
<sequence length="113" mass="13290">MPVRKFCLTDVHRDNRIAFALQQINIALPEDWERTIWTDEKVFCSTVDRRLHVWKSVDSNRLDPKYVPRDQSERIICGMWGWISAHSPDELVEVSPHMNALEYVDILENVLLA</sequence>
<dbReference type="Gene3D" id="3.30.420.10">
    <property type="entry name" value="Ribonuclease H-like superfamily/Ribonuclease H"/>
    <property type="match status" value="1"/>
</dbReference>
<evidence type="ECO:0000313" key="1">
    <source>
        <dbReference type="EMBL" id="EZA53576.1"/>
    </source>
</evidence>
<dbReference type="STRING" id="2015173.A0A026WD39"/>
<name>A0A026WD39_OOCBI</name>
<dbReference type="OMA" id="QSERIIC"/>
<organism evidence="1 2">
    <name type="scientific">Ooceraea biroi</name>
    <name type="common">Clonal raider ant</name>
    <name type="synonym">Cerapachys biroi</name>
    <dbReference type="NCBI Taxonomy" id="2015173"/>
    <lineage>
        <taxon>Eukaryota</taxon>
        <taxon>Metazoa</taxon>
        <taxon>Ecdysozoa</taxon>
        <taxon>Arthropoda</taxon>
        <taxon>Hexapoda</taxon>
        <taxon>Insecta</taxon>
        <taxon>Pterygota</taxon>
        <taxon>Neoptera</taxon>
        <taxon>Endopterygota</taxon>
        <taxon>Hymenoptera</taxon>
        <taxon>Apocrita</taxon>
        <taxon>Aculeata</taxon>
        <taxon>Formicoidea</taxon>
        <taxon>Formicidae</taxon>
        <taxon>Dorylinae</taxon>
        <taxon>Ooceraea</taxon>
    </lineage>
</organism>
<dbReference type="EMBL" id="KK107280">
    <property type="protein sequence ID" value="EZA53576.1"/>
    <property type="molecule type" value="Genomic_DNA"/>
</dbReference>